<feature type="compositionally biased region" description="Basic and acidic residues" evidence="1">
    <location>
        <begin position="1"/>
        <end position="13"/>
    </location>
</feature>
<dbReference type="HOGENOM" id="CLU_2434483_0_0_4"/>
<evidence type="ECO:0000313" key="3">
    <source>
        <dbReference type="Proteomes" id="UP000006552"/>
    </source>
</evidence>
<proteinExistence type="predicted"/>
<feature type="region of interest" description="Disordered" evidence="1">
    <location>
        <begin position="1"/>
        <end position="39"/>
    </location>
</feature>
<evidence type="ECO:0000256" key="1">
    <source>
        <dbReference type="SAM" id="MobiDB-lite"/>
    </source>
</evidence>
<dbReference type="Proteomes" id="UP000006552">
    <property type="component" value="Chromosome"/>
</dbReference>
<gene>
    <name evidence="2" type="ORF">ebA5602</name>
</gene>
<dbReference type="EMBL" id="CR555306">
    <property type="protein sequence ID" value="CAI09313.1"/>
    <property type="molecule type" value="Genomic_DNA"/>
</dbReference>
<dbReference type="KEGG" id="eba:ebA5602"/>
<protein>
    <submittedName>
        <fullName evidence="2">Uncharacterized protein</fullName>
    </submittedName>
</protein>
<organism evidence="2 3">
    <name type="scientific">Aromatoleum aromaticum (strain DSM 19018 / LMG 30748 / EbN1)</name>
    <name type="common">Azoarcus sp. (strain EbN1)</name>
    <dbReference type="NCBI Taxonomy" id="76114"/>
    <lineage>
        <taxon>Bacteria</taxon>
        <taxon>Pseudomonadati</taxon>
        <taxon>Pseudomonadota</taxon>
        <taxon>Betaproteobacteria</taxon>
        <taxon>Rhodocyclales</taxon>
        <taxon>Rhodocyclaceae</taxon>
        <taxon>Aromatoleum</taxon>
    </lineage>
</organism>
<sequence>MIGLTREAEERSHPSGRGLAHRRRPVRPDGCMPSPADPRSAVSIWGASSLVTRSTDRAAAFQVRVSGLGMWPPFMSGVKGLTPGAGGRRS</sequence>
<evidence type="ECO:0000313" key="2">
    <source>
        <dbReference type="EMBL" id="CAI09313.1"/>
    </source>
</evidence>
<keyword evidence="3" id="KW-1185">Reference proteome</keyword>
<dbReference type="AlphaFoldDB" id="Q5P051"/>
<name>Q5P051_AROAE</name>
<accession>Q5P051</accession>
<reference evidence="2 3" key="1">
    <citation type="journal article" date="2005" name="Arch. Microbiol.">
        <title>The genome sequence of an anaerobic aromatic-degrading denitrifying bacterium, strain EbN1.</title>
        <authorList>
            <person name="Rabus R."/>
            <person name="Kube M."/>
            <person name="Heider J."/>
            <person name="Beck A."/>
            <person name="Heitmann K."/>
            <person name="Widdel F."/>
            <person name="Reinhardt R."/>
        </authorList>
    </citation>
    <scope>NUCLEOTIDE SEQUENCE [LARGE SCALE GENOMIC DNA]</scope>
    <source>
        <strain evidence="2 3">EbN1</strain>
    </source>
</reference>